<keyword evidence="2" id="KW-1185">Reference proteome</keyword>
<sequence>MKVLSISSSNCLLSRSPYGVDVNGKSISELINEKLPEELVNYQKYSAKINVSIEIWDEDDLNITTTGYEL</sequence>
<proteinExistence type="predicted"/>
<organism evidence="1 2">
    <name type="scientific">Clostridium cellulovorans (strain ATCC 35296 / DSM 3052 / OCM 3 / 743B)</name>
    <dbReference type="NCBI Taxonomy" id="573061"/>
    <lineage>
        <taxon>Bacteria</taxon>
        <taxon>Bacillati</taxon>
        <taxon>Bacillota</taxon>
        <taxon>Clostridia</taxon>
        <taxon>Eubacteriales</taxon>
        <taxon>Clostridiaceae</taxon>
        <taxon>Clostridium</taxon>
    </lineage>
</organism>
<dbReference type="AlphaFoldDB" id="D9SNT4"/>
<evidence type="ECO:0000313" key="2">
    <source>
        <dbReference type="Proteomes" id="UP000002730"/>
    </source>
</evidence>
<dbReference type="KEGG" id="ccb:Clocel_0167"/>
<gene>
    <name evidence="1" type="ordered locus">Clocel_0167</name>
</gene>
<accession>D9SNT4</accession>
<evidence type="ECO:0000313" key="1">
    <source>
        <dbReference type="EMBL" id="ADL49955.1"/>
    </source>
</evidence>
<dbReference type="RefSeq" id="WP_010075288.1">
    <property type="nucleotide sequence ID" value="NC_014393.1"/>
</dbReference>
<protein>
    <submittedName>
        <fullName evidence="1">Uncharacterized protein</fullName>
    </submittedName>
</protein>
<name>D9SNT4_CLOC7</name>
<dbReference type="EMBL" id="CP002160">
    <property type="protein sequence ID" value="ADL49955.1"/>
    <property type="molecule type" value="Genomic_DNA"/>
</dbReference>
<dbReference type="HOGENOM" id="CLU_2750611_0_0_9"/>
<dbReference type="Proteomes" id="UP000002730">
    <property type="component" value="Chromosome"/>
</dbReference>
<reference evidence="1 2" key="1">
    <citation type="submission" date="2010-08" db="EMBL/GenBank/DDBJ databases">
        <title>Complete sequence of Clostridium cellulovorans 743B.</title>
        <authorList>
            <consortium name="US DOE Joint Genome Institute"/>
            <person name="Lucas S."/>
            <person name="Copeland A."/>
            <person name="Lapidus A."/>
            <person name="Cheng J.-F."/>
            <person name="Bruce D."/>
            <person name="Goodwin L."/>
            <person name="Pitluck S."/>
            <person name="Chertkov O."/>
            <person name="Detter J.C."/>
            <person name="Han C."/>
            <person name="Tapia R."/>
            <person name="Land M."/>
            <person name="Hauser L."/>
            <person name="Chang Y.-J."/>
            <person name="Jeffries C."/>
            <person name="Kyrpides N."/>
            <person name="Ivanova N."/>
            <person name="Mikhailova N."/>
            <person name="Hemme C.L."/>
            <person name="Woyke T."/>
        </authorList>
    </citation>
    <scope>NUCLEOTIDE SEQUENCE [LARGE SCALE GENOMIC DNA]</scope>
    <source>
        <strain evidence="2">ATCC 35296 / DSM 3052 / OCM 3 / 743B</strain>
    </source>
</reference>